<proteinExistence type="predicted"/>
<dbReference type="PANTHER" id="PTHR11439:SF509">
    <property type="entry name" value="RNA-DIRECTED DNA POLYMERASE"/>
    <property type="match status" value="1"/>
</dbReference>
<gene>
    <name evidence="4" type="ORF">Tco_0925051</name>
</gene>
<dbReference type="Pfam" id="PF07727">
    <property type="entry name" value="RVT_2"/>
    <property type="match status" value="1"/>
</dbReference>
<dbReference type="PANTHER" id="PTHR11439">
    <property type="entry name" value="GAG-POL-RELATED RETROTRANSPOSON"/>
    <property type="match status" value="1"/>
</dbReference>
<dbReference type="Pfam" id="PF25597">
    <property type="entry name" value="SH3_retrovirus"/>
    <property type="match status" value="1"/>
</dbReference>
<name>A0ABQ5D6M9_9ASTR</name>
<protein>
    <submittedName>
        <fullName evidence="4">Ribonuclease H-like domain-containing protein</fullName>
    </submittedName>
</protein>
<dbReference type="EMBL" id="BQNB010014981">
    <property type="protein sequence ID" value="GJT34632.1"/>
    <property type="molecule type" value="Genomic_DNA"/>
</dbReference>
<reference evidence="4" key="2">
    <citation type="submission" date="2022-01" db="EMBL/GenBank/DDBJ databases">
        <authorList>
            <person name="Yamashiro T."/>
            <person name="Shiraishi A."/>
            <person name="Satake H."/>
            <person name="Nakayama K."/>
        </authorList>
    </citation>
    <scope>NUCLEOTIDE SEQUENCE</scope>
</reference>
<feature type="compositionally biased region" description="Polar residues" evidence="1">
    <location>
        <begin position="536"/>
        <end position="552"/>
    </location>
</feature>
<keyword evidence="5" id="KW-1185">Reference proteome</keyword>
<evidence type="ECO:0000259" key="3">
    <source>
        <dbReference type="Pfam" id="PF25597"/>
    </source>
</evidence>
<feature type="region of interest" description="Disordered" evidence="1">
    <location>
        <begin position="77"/>
        <end position="128"/>
    </location>
</feature>
<comment type="caution">
    <text evidence="4">The sequence shown here is derived from an EMBL/GenBank/DDBJ whole genome shotgun (WGS) entry which is preliminary data.</text>
</comment>
<evidence type="ECO:0000313" key="5">
    <source>
        <dbReference type="Proteomes" id="UP001151760"/>
    </source>
</evidence>
<organism evidence="4 5">
    <name type="scientific">Tanacetum coccineum</name>
    <dbReference type="NCBI Taxonomy" id="301880"/>
    <lineage>
        <taxon>Eukaryota</taxon>
        <taxon>Viridiplantae</taxon>
        <taxon>Streptophyta</taxon>
        <taxon>Embryophyta</taxon>
        <taxon>Tracheophyta</taxon>
        <taxon>Spermatophyta</taxon>
        <taxon>Magnoliopsida</taxon>
        <taxon>eudicotyledons</taxon>
        <taxon>Gunneridae</taxon>
        <taxon>Pentapetalae</taxon>
        <taxon>asterids</taxon>
        <taxon>campanulids</taxon>
        <taxon>Asterales</taxon>
        <taxon>Asteraceae</taxon>
        <taxon>Asteroideae</taxon>
        <taxon>Anthemideae</taxon>
        <taxon>Anthemidinae</taxon>
        <taxon>Tanacetum</taxon>
    </lineage>
</organism>
<feature type="compositionally biased region" description="Polar residues" evidence="1">
    <location>
        <begin position="108"/>
        <end position="128"/>
    </location>
</feature>
<dbReference type="InterPro" id="IPR013103">
    <property type="entry name" value="RVT_2"/>
</dbReference>
<feature type="domain" description="Retroviral polymerase SH3-like" evidence="3">
    <location>
        <begin position="5"/>
        <end position="43"/>
    </location>
</feature>
<accession>A0ABQ5D6M9</accession>
<evidence type="ECO:0000259" key="2">
    <source>
        <dbReference type="Pfam" id="PF07727"/>
    </source>
</evidence>
<feature type="region of interest" description="Disordered" evidence="1">
    <location>
        <begin position="528"/>
        <end position="558"/>
    </location>
</feature>
<feature type="domain" description="Reverse transcriptase Ty1/copia-type" evidence="2">
    <location>
        <begin position="192"/>
        <end position="244"/>
    </location>
</feature>
<sequence length="603" mass="66913">MGKGKGDEGFFVGYSMVSKAMRVFNKRTRIVEENLNIIFLENTPNVTGNGPDWLFDVDSLTISMNYVLVVVGNQPNGLKDSEEDSGMNPTEVDVNGASDKDGEDDQATKITPVSTAGPSFTNDAPSSPVNAARTFEEHLFEKFSPFKNAFTLPDVPNMFLIDDTGFFCNAYDDEDVGAEADLNNLETTMNWAIGTKWVFKNNKDKIGIIIRNKARLVAQGYTQEEGIDYDEVFDLFARIKAIRIHSYLTKCYMVEKALYGLHQAPRAWFDTQKILDEFYGGTHFLLRIIASTPMKPNKALVKDEEADSVDVHLYRSMIGSLMYLTASRPDITFAVCACARDSPFDLEAFSDSEYAGVSLDRKSTTGEYVAAANCCGQVLWIQNQMLDYGFNFMNTKIYIDNESTICIVKNPGRLMVYKCSGLLNTVGFSFHYLKKLFRSNFALTISPTIYASCIEQFWNTACLKTINSEKKIHANVDGKAMVVSESSVRRDLYLNDEDGTACLTTNEIFEKPCTDVLSQVTTAAASPTTKRPKQFIKNQKSVGTSRYLSSGGSPKDRAGASGISLTALYNGCDLFRGGGGDKNLLYAFHTMSLCKKLLHADSM</sequence>
<dbReference type="InterPro" id="IPR057670">
    <property type="entry name" value="SH3_retrovirus"/>
</dbReference>
<dbReference type="Proteomes" id="UP001151760">
    <property type="component" value="Unassembled WGS sequence"/>
</dbReference>
<evidence type="ECO:0000256" key="1">
    <source>
        <dbReference type="SAM" id="MobiDB-lite"/>
    </source>
</evidence>
<reference evidence="4" key="1">
    <citation type="journal article" date="2022" name="Int. J. Mol. Sci.">
        <title>Draft Genome of Tanacetum Coccineum: Genomic Comparison of Closely Related Tanacetum-Family Plants.</title>
        <authorList>
            <person name="Yamashiro T."/>
            <person name="Shiraishi A."/>
            <person name="Nakayama K."/>
            <person name="Satake H."/>
        </authorList>
    </citation>
    <scope>NUCLEOTIDE SEQUENCE</scope>
</reference>
<evidence type="ECO:0000313" key="4">
    <source>
        <dbReference type="EMBL" id="GJT34632.1"/>
    </source>
</evidence>